<feature type="region of interest" description="Disordered" evidence="1">
    <location>
        <begin position="129"/>
        <end position="148"/>
    </location>
</feature>
<name>A0A0S3JPM0_ACEPA</name>
<proteinExistence type="predicted"/>
<evidence type="ECO:0008006" key="3">
    <source>
        <dbReference type="Google" id="ProtNLM"/>
    </source>
</evidence>
<reference evidence="2" key="1">
    <citation type="submission" date="2015-11" db="EMBL/GenBank/DDBJ databases">
        <title>Plasmid sequences of Acetobacter pasteurianus Ab3.</title>
        <authorList>
            <person name="Xia K."/>
            <person name="Li Y."/>
        </authorList>
    </citation>
    <scope>NUCLEOTIDE SEQUENCE</scope>
    <source>
        <strain evidence="2">Ab3</strain>
        <plasmid evidence="2">ApAb3p1</plasmid>
    </source>
</reference>
<accession>A0A0S3JPM0</accession>
<keyword evidence="2" id="KW-0614">Plasmid</keyword>
<dbReference type="OMA" id="MILRSHT"/>
<evidence type="ECO:0000256" key="1">
    <source>
        <dbReference type="SAM" id="MobiDB-lite"/>
    </source>
</evidence>
<geneLocation type="plasmid" evidence="2">
    <name>ApAb3p1</name>
</geneLocation>
<dbReference type="InterPro" id="IPR009444">
    <property type="entry name" value="Conjugal_tfr_TraD_a-type"/>
</dbReference>
<dbReference type="Pfam" id="PF06412">
    <property type="entry name" value="TraD"/>
    <property type="match status" value="1"/>
</dbReference>
<dbReference type="RefSeq" id="WP_012813411.1">
    <property type="nucleotide sequence ID" value="NZ_CP013469.1"/>
</dbReference>
<protein>
    <recommendedName>
        <fullName evidence="3">Conjugal transfer protein TraD</fullName>
    </recommendedName>
</protein>
<feature type="region of interest" description="Disordered" evidence="1">
    <location>
        <begin position="58"/>
        <end position="85"/>
    </location>
</feature>
<evidence type="ECO:0000313" key="2">
    <source>
        <dbReference type="EMBL" id="ALR88355.1"/>
    </source>
</evidence>
<gene>
    <name evidence="2" type="ORF">DB34_14425</name>
</gene>
<dbReference type="AlphaFoldDB" id="A0A0S3JPM0"/>
<dbReference type="EMBL" id="CP013469">
    <property type="protein sequence ID" value="ALR88355.1"/>
    <property type="molecule type" value="Genomic_DNA"/>
</dbReference>
<sequence>MASFRIETHIANLRQLEKPSTEQRILILLYDKTDRTPKEERDLKALIRSEKAQEAVKEAKAKASEAKARSSKIAKRERDAKDKERTHNLIQSAGLLILAGLVDSKTGNPTWDKGELLGALASMAKAEINDTKRQEWKEKGDALLAGEK</sequence>
<organism evidence="2">
    <name type="scientific">Acetobacter pasteurianus</name>
    <name type="common">Acetobacter turbidans</name>
    <dbReference type="NCBI Taxonomy" id="438"/>
    <lineage>
        <taxon>Bacteria</taxon>
        <taxon>Pseudomonadati</taxon>
        <taxon>Pseudomonadota</taxon>
        <taxon>Alphaproteobacteria</taxon>
        <taxon>Acetobacterales</taxon>
        <taxon>Acetobacteraceae</taxon>
        <taxon>Acetobacter</taxon>
    </lineage>
</organism>